<dbReference type="EMBL" id="HBUE01125814">
    <property type="protein sequence ID" value="CAG6494705.1"/>
    <property type="molecule type" value="Transcribed_RNA"/>
</dbReference>
<proteinExistence type="predicted"/>
<dbReference type="PANTHER" id="PTHR31912">
    <property type="entry name" value="IP13529P"/>
    <property type="match status" value="1"/>
</dbReference>
<dbReference type="PROSITE" id="PS00028">
    <property type="entry name" value="ZINC_FINGER_C2H2_1"/>
    <property type="match status" value="2"/>
</dbReference>
<feature type="domain" description="C2H2-type" evidence="2">
    <location>
        <begin position="36"/>
        <end position="59"/>
    </location>
</feature>
<dbReference type="InterPro" id="IPR013087">
    <property type="entry name" value="Znf_C2H2_type"/>
</dbReference>
<evidence type="ECO:0000313" key="3">
    <source>
        <dbReference type="EMBL" id="CAG6494705.1"/>
    </source>
</evidence>
<evidence type="ECO:0000256" key="1">
    <source>
        <dbReference type="SAM" id="MobiDB-lite"/>
    </source>
</evidence>
<dbReference type="SMART" id="SM00355">
    <property type="entry name" value="ZnF_C2H2"/>
    <property type="match status" value="2"/>
</dbReference>
<sequence>MAFICFVCKNHFVTVDLLTEHYYCQHNLKPTSTMYCAQGDCTRYYPSTNSLKRHFQHSHKELFAVEPEELPTNPIFQPEDALNNTSPNRSPESSPNLNEANQNVSNTDVHDFWGEVRKEIEAKSNLTPMQEIALVFVGFLNSLPNFNREMVFQVVEHIQDDFLTPVAHLIYDKIKDNIHPEQQQNILNCVLEITNIFDPVSTEYKFLKILKERKLFKDPSMNIIELDLEPQPSDVDAEVRLKEVRRGGVYLGISDLFLKLFSIEQNLKAMIDHINAINSSPAEINDNFLKGKFWRNKIKRYRGKICIPYMLYSDGFEVNNPLGSKAGKQGLNGYYLSFPSVPRHVSGLIENIFLIMFGYCSVEKTASNEEILGQLIEEIIEMEQNGLELELDGKKQKVFFLFGGLRGDNLGLNKILDYSASFVAKYPCRTCLMDLELMRKSVLDHPSYYRTEANYNEALKNGFALSGVHRDSPFNTIPDFHITELKHVDIMHDFYEGYAHDSLTSCLDRFFEQGYITLEQLNNRIKRFDYEYNDRRNKPEPITMDHINARKLKTSSGQMRSLIENLPLMIGELIPDCREWDFLLSVVKIGDQIMSPFFTVQSLEEVRQNIANNLTEYMALFETHLKPKGHFLTHYKESIENFGPARFAACYIPEARHRIYKKIAKFTESRQNIALTISIKDRLMLAYNLMIQKNYFNPNLFIPGKARICPVGELPIVPELTIMEDFVLRCDYVKLGSKRIKTGSVFTLFQNNNYIFQQVQHILIYQDEVKFICRQFENYTYDAHVDGYIIDDRSFNLVLLDYKNKNIAPNRLHTMTNGKQVLRIKL</sequence>
<protein>
    <submittedName>
        <fullName evidence="3">(northern house mosquito) hypothetical protein</fullName>
    </submittedName>
</protein>
<organism evidence="3">
    <name type="scientific">Culex pipiens</name>
    <name type="common">House mosquito</name>
    <dbReference type="NCBI Taxonomy" id="7175"/>
    <lineage>
        <taxon>Eukaryota</taxon>
        <taxon>Metazoa</taxon>
        <taxon>Ecdysozoa</taxon>
        <taxon>Arthropoda</taxon>
        <taxon>Hexapoda</taxon>
        <taxon>Insecta</taxon>
        <taxon>Pterygota</taxon>
        <taxon>Neoptera</taxon>
        <taxon>Endopterygota</taxon>
        <taxon>Diptera</taxon>
        <taxon>Nematocera</taxon>
        <taxon>Culicoidea</taxon>
        <taxon>Culicidae</taxon>
        <taxon>Culicinae</taxon>
        <taxon>Culicini</taxon>
        <taxon>Culex</taxon>
        <taxon>Culex</taxon>
    </lineage>
</organism>
<accession>A0A8D8CIH5</accession>
<evidence type="ECO:0000259" key="2">
    <source>
        <dbReference type="PROSITE" id="PS00028"/>
    </source>
</evidence>
<reference evidence="3" key="1">
    <citation type="submission" date="2021-05" db="EMBL/GenBank/DDBJ databases">
        <authorList>
            <person name="Alioto T."/>
            <person name="Alioto T."/>
            <person name="Gomez Garrido J."/>
        </authorList>
    </citation>
    <scope>NUCLEOTIDE SEQUENCE</scope>
</reference>
<feature type="compositionally biased region" description="Polar residues" evidence="1">
    <location>
        <begin position="82"/>
        <end position="104"/>
    </location>
</feature>
<feature type="domain" description="C2H2-type" evidence="2">
    <location>
        <begin position="5"/>
        <end position="26"/>
    </location>
</feature>
<name>A0A8D8CIH5_CULPI</name>
<feature type="region of interest" description="Disordered" evidence="1">
    <location>
        <begin position="74"/>
        <end position="104"/>
    </location>
</feature>
<dbReference type="AlphaFoldDB" id="A0A8D8CIH5"/>
<dbReference type="PANTHER" id="PTHR31912:SF34">
    <property type="entry name" value="NOTOCHORD-RELATED PROTEIN"/>
    <property type="match status" value="1"/>
</dbReference>